<dbReference type="AlphaFoldDB" id="A0A9W8P9I6"/>
<gene>
    <name evidence="1" type="ORF">DFH05DRAFT_684078</name>
</gene>
<evidence type="ECO:0008006" key="3">
    <source>
        <dbReference type="Google" id="ProtNLM"/>
    </source>
</evidence>
<reference evidence="1 2" key="1">
    <citation type="journal article" date="2023" name="Proc. Natl. Acad. Sci. U.S.A.">
        <title>A global phylogenomic analysis of the shiitake genus Lentinula.</title>
        <authorList>
            <person name="Sierra-Patev S."/>
            <person name="Min B."/>
            <person name="Naranjo-Ortiz M."/>
            <person name="Looney B."/>
            <person name="Konkel Z."/>
            <person name="Slot J.C."/>
            <person name="Sakamoto Y."/>
            <person name="Steenwyk J.L."/>
            <person name="Rokas A."/>
            <person name="Carro J."/>
            <person name="Camarero S."/>
            <person name="Ferreira P."/>
            <person name="Molpeceres G."/>
            <person name="Ruiz-Duenas F.J."/>
            <person name="Serrano A."/>
            <person name="Henrissat B."/>
            <person name="Drula E."/>
            <person name="Hughes K.W."/>
            <person name="Mata J.L."/>
            <person name="Ishikawa N.K."/>
            <person name="Vargas-Isla R."/>
            <person name="Ushijima S."/>
            <person name="Smith C.A."/>
            <person name="Donoghue J."/>
            <person name="Ahrendt S."/>
            <person name="Andreopoulos W."/>
            <person name="He G."/>
            <person name="LaButti K."/>
            <person name="Lipzen A."/>
            <person name="Ng V."/>
            <person name="Riley R."/>
            <person name="Sandor L."/>
            <person name="Barry K."/>
            <person name="Martinez A.T."/>
            <person name="Xiao Y."/>
            <person name="Gibbons J.G."/>
            <person name="Terashima K."/>
            <person name="Grigoriev I.V."/>
            <person name="Hibbett D."/>
        </authorList>
    </citation>
    <scope>NUCLEOTIDE SEQUENCE [LARGE SCALE GENOMIC DNA]</scope>
    <source>
        <strain evidence="1 2">TFB7810</strain>
    </source>
</reference>
<dbReference type="Proteomes" id="UP001142393">
    <property type="component" value="Unassembled WGS sequence"/>
</dbReference>
<organism evidence="1 2">
    <name type="scientific">Lentinula detonsa</name>
    <dbReference type="NCBI Taxonomy" id="2804962"/>
    <lineage>
        <taxon>Eukaryota</taxon>
        <taxon>Fungi</taxon>
        <taxon>Dikarya</taxon>
        <taxon>Basidiomycota</taxon>
        <taxon>Agaricomycotina</taxon>
        <taxon>Agaricomycetes</taxon>
        <taxon>Agaricomycetidae</taxon>
        <taxon>Agaricales</taxon>
        <taxon>Marasmiineae</taxon>
        <taxon>Omphalotaceae</taxon>
        <taxon>Lentinula</taxon>
    </lineage>
</organism>
<accession>A0A9W8P9I6</accession>
<proteinExistence type="predicted"/>
<keyword evidence="2" id="KW-1185">Reference proteome</keyword>
<protein>
    <recommendedName>
        <fullName evidence="3">F-box domain-containing protein</fullName>
    </recommendedName>
</protein>
<dbReference type="EMBL" id="JANVFU010000002">
    <property type="protein sequence ID" value="KAJ3749490.1"/>
    <property type="molecule type" value="Genomic_DNA"/>
</dbReference>
<name>A0A9W8P9I6_9AGAR</name>
<sequence>MGQYWKIRNIDYEETTGDLGKLGEFFWYGHDDVISLLITPVIPPHFKSKPVLSKASVSEVKDDSTISPPTLLTLPVELLVVIAEELMDDYLNLICFSLTCVSMWELTHPVRYRVLESELRYKSWAGCRIILLGDYAQNLPKGILTAEEIGQLTMKNEDDKDSDEDEEDLDKKMDKTLGRRLYKADFRRISLRLNISVLEGRRLRDRYSLYKELSKFDRRFRPWLSFDWNRFLPREAEGDSWMVRNFSKREFVAMSSSHHLAQVVFSLIGCSDDPSISMIDGDWLIEGPWAGNRIDITLASLHAQEHRDETDWNDITAEVKQRLEALAIAESRNFEF</sequence>
<comment type="caution">
    <text evidence="1">The sequence shown here is derived from an EMBL/GenBank/DDBJ whole genome shotgun (WGS) entry which is preliminary data.</text>
</comment>
<evidence type="ECO:0000313" key="1">
    <source>
        <dbReference type="EMBL" id="KAJ3749490.1"/>
    </source>
</evidence>
<evidence type="ECO:0000313" key="2">
    <source>
        <dbReference type="Proteomes" id="UP001142393"/>
    </source>
</evidence>